<dbReference type="AlphaFoldDB" id="A0A0E9P8V8"/>
<evidence type="ECO:0000313" key="1">
    <source>
        <dbReference type="EMBL" id="JAH00929.1"/>
    </source>
</evidence>
<protein>
    <submittedName>
        <fullName evidence="1">Uncharacterized protein</fullName>
    </submittedName>
</protein>
<dbReference type="EMBL" id="GBXM01107648">
    <property type="protein sequence ID" value="JAH00929.1"/>
    <property type="molecule type" value="Transcribed_RNA"/>
</dbReference>
<accession>A0A0E9P8V8</accession>
<reference evidence="1" key="2">
    <citation type="journal article" date="2015" name="Fish Shellfish Immunol.">
        <title>Early steps in the European eel (Anguilla anguilla)-Vibrio vulnificus interaction in the gills: Role of the RtxA13 toxin.</title>
        <authorList>
            <person name="Callol A."/>
            <person name="Pajuelo D."/>
            <person name="Ebbesson L."/>
            <person name="Teles M."/>
            <person name="MacKenzie S."/>
            <person name="Amaro C."/>
        </authorList>
    </citation>
    <scope>NUCLEOTIDE SEQUENCE</scope>
</reference>
<reference evidence="1" key="1">
    <citation type="submission" date="2014-11" db="EMBL/GenBank/DDBJ databases">
        <authorList>
            <person name="Amaro Gonzalez C."/>
        </authorList>
    </citation>
    <scope>NUCLEOTIDE SEQUENCE</scope>
</reference>
<proteinExistence type="predicted"/>
<sequence>MWPSAYSLTTFPPAYAHPYWSLMHFSAGETHWLRSRPK</sequence>
<name>A0A0E9P8V8_ANGAN</name>
<organism evidence="1">
    <name type="scientific">Anguilla anguilla</name>
    <name type="common">European freshwater eel</name>
    <name type="synonym">Muraena anguilla</name>
    <dbReference type="NCBI Taxonomy" id="7936"/>
    <lineage>
        <taxon>Eukaryota</taxon>
        <taxon>Metazoa</taxon>
        <taxon>Chordata</taxon>
        <taxon>Craniata</taxon>
        <taxon>Vertebrata</taxon>
        <taxon>Euteleostomi</taxon>
        <taxon>Actinopterygii</taxon>
        <taxon>Neopterygii</taxon>
        <taxon>Teleostei</taxon>
        <taxon>Anguilliformes</taxon>
        <taxon>Anguillidae</taxon>
        <taxon>Anguilla</taxon>
    </lineage>
</organism>